<name>A0A662YUS7_ACIRT</name>
<keyword evidence="3" id="KW-1185">Reference proteome</keyword>
<evidence type="ECO:0000313" key="2">
    <source>
        <dbReference type="EMBL" id="RXN00270.1"/>
    </source>
</evidence>
<accession>A0A662YUS7</accession>
<feature type="region of interest" description="Disordered" evidence="1">
    <location>
        <begin position="59"/>
        <end position="88"/>
    </location>
</feature>
<evidence type="ECO:0000313" key="3">
    <source>
        <dbReference type="Proteomes" id="UP000289886"/>
    </source>
</evidence>
<evidence type="ECO:0000256" key="1">
    <source>
        <dbReference type="SAM" id="MobiDB-lite"/>
    </source>
</evidence>
<reference evidence="2 3" key="1">
    <citation type="submission" date="2019-01" db="EMBL/GenBank/DDBJ databases">
        <title>Draft Genome and Complete Hox-Cluster Characterization of the Sterlet Sturgeon (Acipenser ruthenus).</title>
        <authorList>
            <person name="Wei Q."/>
        </authorList>
    </citation>
    <scope>NUCLEOTIDE SEQUENCE [LARGE SCALE GENOMIC DNA]</scope>
    <source>
        <strain evidence="2">WHYD16114868_AA</strain>
        <tissue evidence="2">Blood</tissue>
    </source>
</reference>
<organism evidence="2 3">
    <name type="scientific">Acipenser ruthenus</name>
    <name type="common">Sterlet sturgeon</name>
    <dbReference type="NCBI Taxonomy" id="7906"/>
    <lineage>
        <taxon>Eukaryota</taxon>
        <taxon>Metazoa</taxon>
        <taxon>Chordata</taxon>
        <taxon>Craniata</taxon>
        <taxon>Vertebrata</taxon>
        <taxon>Euteleostomi</taxon>
        <taxon>Actinopterygii</taxon>
        <taxon>Chondrostei</taxon>
        <taxon>Acipenseriformes</taxon>
        <taxon>Acipenseridae</taxon>
        <taxon>Acipenser</taxon>
    </lineage>
</organism>
<dbReference type="Proteomes" id="UP000289886">
    <property type="component" value="Unassembled WGS sequence"/>
</dbReference>
<proteinExistence type="predicted"/>
<gene>
    <name evidence="2" type="ORF">EOD39_9854</name>
</gene>
<feature type="compositionally biased region" description="Polar residues" evidence="1">
    <location>
        <begin position="75"/>
        <end position="88"/>
    </location>
</feature>
<sequence>MSGKPLVSVVPLNQNMRKAKAFEVEMPFKEIRFNFPGILQDYESPWHTHLEIYHNTQTEHRNTGTAEESAKTMYSGEQPSPTADPSLTKDISLSCQQMLEEQVVDTSEVASKSDVPDHTSNCCLGDSLTHSPRKLSTPVIQTGRQSLVAYKPPNNTKLLCYPFPQKKCPKKSEAARRLGLYATH</sequence>
<comment type="caution">
    <text evidence="2">The sequence shown here is derived from an EMBL/GenBank/DDBJ whole genome shotgun (WGS) entry which is preliminary data.</text>
</comment>
<dbReference type="PANTHER" id="PTHR36290">
    <property type="entry name" value="RIKEN CDNA D630039A03 GENE"/>
    <property type="match status" value="1"/>
</dbReference>
<dbReference type="PANTHER" id="PTHR36290:SF1">
    <property type="entry name" value="RIKEN CDNA D630039A03 GENE"/>
    <property type="match status" value="1"/>
</dbReference>
<dbReference type="EMBL" id="SCEB01000208">
    <property type="protein sequence ID" value="RXN00270.1"/>
    <property type="molecule type" value="Genomic_DNA"/>
</dbReference>
<dbReference type="AlphaFoldDB" id="A0A662YUS7"/>
<protein>
    <submittedName>
        <fullName evidence="2">Uncharacterized protein</fullName>
    </submittedName>
</protein>